<accession>A0ABW2UQZ9</accession>
<gene>
    <name evidence="2" type="ORF">ACFQU8_03070</name>
</gene>
<evidence type="ECO:0000256" key="1">
    <source>
        <dbReference type="SAM" id="Coils"/>
    </source>
</evidence>
<keyword evidence="3" id="KW-1185">Reference proteome</keyword>
<organism evidence="2 3">
    <name type="scientific">Lentibacillus kimchii</name>
    <dbReference type="NCBI Taxonomy" id="1542911"/>
    <lineage>
        <taxon>Bacteria</taxon>
        <taxon>Bacillati</taxon>
        <taxon>Bacillota</taxon>
        <taxon>Bacilli</taxon>
        <taxon>Bacillales</taxon>
        <taxon>Bacillaceae</taxon>
        <taxon>Lentibacillus</taxon>
    </lineage>
</organism>
<feature type="coiled-coil region" evidence="1">
    <location>
        <begin position="13"/>
        <end position="50"/>
    </location>
</feature>
<keyword evidence="1" id="KW-0175">Coiled coil</keyword>
<name>A0ABW2UQZ9_9BACI</name>
<evidence type="ECO:0000313" key="2">
    <source>
        <dbReference type="EMBL" id="MFC7746221.1"/>
    </source>
</evidence>
<proteinExistence type="predicted"/>
<evidence type="ECO:0000313" key="3">
    <source>
        <dbReference type="Proteomes" id="UP001596620"/>
    </source>
</evidence>
<dbReference type="EMBL" id="JBHTGR010000005">
    <property type="protein sequence ID" value="MFC7746221.1"/>
    <property type="molecule type" value="Genomic_DNA"/>
</dbReference>
<protein>
    <submittedName>
        <fullName evidence="2">Uncharacterized protein</fullName>
    </submittedName>
</protein>
<sequence length="53" mass="6143">METGGNEKAQRLQGMLEEALTSVTERLDVLEQEIASVRKEQKELKEMLEHKEE</sequence>
<comment type="caution">
    <text evidence="2">The sequence shown here is derived from an EMBL/GenBank/DDBJ whole genome shotgun (WGS) entry which is preliminary data.</text>
</comment>
<dbReference type="RefSeq" id="WP_382357703.1">
    <property type="nucleotide sequence ID" value="NZ_JBHTGR010000005.1"/>
</dbReference>
<dbReference type="Proteomes" id="UP001596620">
    <property type="component" value="Unassembled WGS sequence"/>
</dbReference>
<reference evidence="3" key="1">
    <citation type="journal article" date="2019" name="Int. J. Syst. Evol. Microbiol.">
        <title>The Global Catalogue of Microorganisms (GCM) 10K type strain sequencing project: providing services to taxonomists for standard genome sequencing and annotation.</title>
        <authorList>
            <consortium name="The Broad Institute Genomics Platform"/>
            <consortium name="The Broad Institute Genome Sequencing Center for Infectious Disease"/>
            <person name="Wu L."/>
            <person name="Ma J."/>
        </authorList>
    </citation>
    <scope>NUCLEOTIDE SEQUENCE [LARGE SCALE GENOMIC DNA]</scope>
    <source>
        <strain evidence="3">JCM 30234</strain>
    </source>
</reference>